<comment type="caution">
    <text evidence="1">The sequence shown here is derived from an EMBL/GenBank/DDBJ whole genome shotgun (WGS) entry which is preliminary data.</text>
</comment>
<dbReference type="PROSITE" id="PS51257">
    <property type="entry name" value="PROKAR_LIPOPROTEIN"/>
    <property type="match status" value="1"/>
</dbReference>
<sequence>MNKYPIEQVVPHGHPMILVDELISYTPSSASCSVEIRTDSNFYNSEKKSIPAYVGLEYLAQTIAAYANALKVDEGGEVALGFLVSARNYVSNVAEFSLGTILTTTVTKLFKEDNGLSVFECCIHAGQKNWLRQKSMFMNQKTPVFI</sequence>
<dbReference type="InterPro" id="IPR029069">
    <property type="entry name" value="HotDog_dom_sf"/>
</dbReference>
<dbReference type="RefSeq" id="WP_316024745.1">
    <property type="nucleotide sequence ID" value="NZ_JAWDIO010000002.1"/>
</dbReference>
<dbReference type="Pfam" id="PF22817">
    <property type="entry name" value="ApeP-like"/>
    <property type="match status" value="1"/>
</dbReference>
<dbReference type="Proteomes" id="UP001247805">
    <property type="component" value="Unassembled WGS sequence"/>
</dbReference>
<dbReference type="PIRSF" id="PIRSF020565">
    <property type="entry name" value="3Ho_Ac_ACP_DH_prd"/>
    <property type="match status" value="1"/>
</dbReference>
<protein>
    <submittedName>
        <fullName evidence="1">3-hydroxylacyl-ACP dehydratase</fullName>
    </submittedName>
</protein>
<gene>
    <name evidence="1" type="ORF">RS130_03060</name>
</gene>
<keyword evidence="2" id="KW-1185">Reference proteome</keyword>
<name>A0ABU3SSQ8_9ALTE</name>
<accession>A0ABU3SSQ8</accession>
<dbReference type="InterPro" id="IPR016776">
    <property type="entry name" value="ApeP-like_dehydratase"/>
</dbReference>
<evidence type="ECO:0000313" key="2">
    <source>
        <dbReference type="Proteomes" id="UP001247805"/>
    </source>
</evidence>
<dbReference type="Gene3D" id="3.10.129.10">
    <property type="entry name" value="Hotdog Thioesterase"/>
    <property type="match status" value="1"/>
</dbReference>
<dbReference type="SUPFAM" id="SSF54637">
    <property type="entry name" value="Thioesterase/thiol ester dehydrase-isomerase"/>
    <property type="match status" value="1"/>
</dbReference>
<evidence type="ECO:0000313" key="1">
    <source>
        <dbReference type="EMBL" id="MDU0353048.1"/>
    </source>
</evidence>
<reference evidence="1 2" key="1">
    <citation type="submission" date="2023-10" db="EMBL/GenBank/DDBJ databases">
        <title>Glaciecola aquimarina strain GGW-M5 nov., isolated from a coastal seawater.</title>
        <authorList>
            <person name="Bayburt H."/>
            <person name="Kim J.M."/>
            <person name="Choi B.J."/>
            <person name="Jeon C.O."/>
        </authorList>
    </citation>
    <scope>NUCLEOTIDE SEQUENCE [LARGE SCALE GENOMIC DNA]</scope>
    <source>
        <strain evidence="1 2">KCTC 32108</strain>
    </source>
</reference>
<proteinExistence type="predicted"/>
<dbReference type="EMBL" id="JAWDIO010000002">
    <property type="protein sequence ID" value="MDU0353048.1"/>
    <property type="molecule type" value="Genomic_DNA"/>
</dbReference>
<organism evidence="1 2">
    <name type="scientific">Paraglaciecola aquimarina</name>
    <dbReference type="NCBI Taxonomy" id="1235557"/>
    <lineage>
        <taxon>Bacteria</taxon>
        <taxon>Pseudomonadati</taxon>
        <taxon>Pseudomonadota</taxon>
        <taxon>Gammaproteobacteria</taxon>
        <taxon>Alteromonadales</taxon>
        <taxon>Alteromonadaceae</taxon>
        <taxon>Paraglaciecola</taxon>
    </lineage>
</organism>